<organism evidence="2 3">
    <name type="scientific">Panicum virgatum</name>
    <name type="common">Blackwell switchgrass</name>
    <dbReference type="NCBI Taxonomy" id="38727"/>
    <lineage>
        <taxon>Eukaryota</taxon>
        <taxon>Viridiplantae</taxon>
        <taxon>Streptophyta</taxon>
        <taxon>Embryophyta</taxon>
        <taxon>Tracheophyta</taxon>
        <taxon>Spermatophyta</taxon>
        <taxon>Magnoliopsida</taxon>
        <taxon>Liliopsida</taxon>
        <taxon>Poales</taxon>
        <taxon>Poaceae</taxon>
        <taxon>PACMAD clade</taxon>
        <taxon>Panicoideae</taxon>
        <taxon>Panicodae</taxon>
        <taxon>Paniceae</taxon>
        <taxon>Panicinae</taxon>
        <taxon>Panicum</taxon>
        <taxon>Panicum sect. Hiantes</taxon>
    </lineage>
</organism>
<sequence>MGAPPGPQQGIEQGAGWSTRARSRLGNRATAASASRTARRPRRSGRQRGDGVGRDQGGCVAAGELLHELHHLHMSPSSPSSSQARGYAASWIGLVFVVWCHRAHARGWIG</sequence>
<accession>A0A8T0MCU6</accession>
<keyword evidence="3" id="KW-1185">Reference proteome</keyword>
<reference evidence="2" key="1">
    <citation type="submission" date="2020-05" db="EMBL/GenBank/DDBJ databases">
        <title>WGS assembly of Panicum virgatum.</title>
        <authorList>
            <person name="Lovell J.T."/>
            <person name="Jenkins J."/>
            <person name="Shu S."/>
            <person name="Juenger T.E."/>
            <person name="Schmutz J."/>
        </authorList>
    </citation>
    <scope>NUCLEOTIDE SEQUENCE</scope>
    <source>
        <strain evidence="2">AP13</strain>
    </source>
</reference>
<evidence type="ECO:0000313" key="2">
    <source>
        <dbReference type="EMBL" id="KAG2534615.1"/>
    </source>
</evidence>
<protein>
    <submittedName>
        <fullName evidence="2">Uncharacterized protein</fullName>
    </submittedName>
</protein>
<proteinExistence type="predicted"/>
<dbReference type="AlphaFoldDB" id="A0A8T0MCU6"/>
<dbReference type="Proteomes" id="UP000823388">
    <property type="component" value="Chromosome 9N"/>
</dbReference>
<comment type="caution">
    <text evidence="2">The sequence shown here is derived from an EMBL/GenBank/DDBJ whole genome shotgun (WGS) entry which is preliminary data.</text>
</comment>
<evidence type="ECO:0000256" key="1">
    <source>
        <dbReference type="SAM" id="MobiDB-lite"/>
    </source>
</evidence>
<feature type="compositionally biased region" description="Basic residues" evidence="1">
    <location>
        <begin position="37"/>
        <end position="46"/>
    </location>
</feature>
<evidence type="ECO:0000313" key="3">
    <source>
        <dbReference type="Proteomes" id="UP000823388"/>
    </source>
</evidence>
<gene>
    <name evidence="2" type="ORF">PVAP13_9NG072416</name>
</gene>
<dbReference type="EMBL" id="CM029054">
    <property type="protein sequence ID" value="KAG2534615.1"/>
    <property type="molecule type" value="Genomic_DNA"/>
</dbReference>
<name>A0A8T0MCU6_PANVG</name>
<feature type="region of interest" description="Disordered" evidence="1">
    <location>
        <begin position="1"/>
        <end position="58"/>
    </location>
</feature>